<keyword evidence="11" id="KW-1185">Reference proteome</keyword>
<evidence type="ECO:0000256" key="2">
    <source>
        <dbReference type="ARBA" id="ARBA00008017"/>
    </source>
</evidence>
<keyword evidence="6 7" id="KW-0472">Membrane</keyword>
<dbReference type="InterPro" id="IPR006685">
    <property type="entry name" value="MscS_channel_2nd"/>
</dbReference>
<comment type="function">
    <text evidence="7">Mechanosensitive channel that participates in the regulation of osmotic pressure changes within the cell, opening in response to stretch forces in the membrane lipid bilayer, without the need for other proteins. Contributes to normal resistance to hypoosmotic shock. Forms an ion channel of 1.0 nanosiemens conductance with a slight preference for anions.</text>
</comment>
<feature type="transmembrane region" description="Helical" evidence="7">
    <location>
        <begin position="34"/>
        <end position="60"/>
    </location>
</feature>
<evidence type="ECO:0000313" key="11">
    <source>
        <dbReference type="Proteomes" id="UP000291822"/>
    </source>
</evidence>
<protein>
    <recommendedName>
        <fullName evidence="7">Small-conductance mechanosensitive channel</fullName>
    </recommendedName>
</protein>
<comment type="subcellular location">
    <subcellularLocation>
        <location evidence="7">Cell inner membrane</location>
        <topology evidence="7">Multi-pass membrane protein</topology>
    </subcellularLocation>
    <subcellularLocation>
        <location evidence="1">Cell membrane</location>
        <topology evidence="1">Multi-pass membrane protein</topology>
    </subcellularLocation>
</comment>
<keyword evidence="5 7" id="KW-1133">Transmembrane helix</keyword>
<dbReference type="GO" id="GO:0008381">
    <property type="term" value="F:mechanosensitive monoatomic ion channel activity"/>
    <property type="evidence" value="ECO:0007669"/>
    <property type="project" value="InterPro"/>
</dbReference>
<organism evidence="10 11">
    <name type="scientific">Dyella soli</name>
    <dbReference type="NCBI Taxonomy" id="522319"/>
    <lineage>
        <taxon>Bacteria</taxon>
        <taxon>Pseudomonadati</taxon>
        <taxon>Pseudomonadota</taxon>
        <taxon>Gammaproteobacteria</taxon>
        <taxon>Lysobacterales</taxon>
        <taxon>Rhodanobacteraceae</taxon>
        <taxon>Dyella</taxon>
    </lineage>
</organism>
<dbReference type="PANTHER" id="PTHR30221">
    <property type="entry name" value="SMALL-CONDUCTANCE MECHANOSENSITIVE CHANNEL"/>
    <property type="match status" value="1"/>
</dbReference>
<comment type="caution">
    <text evidence="7">Lacks conserved residue(s) required for the propagation of feature annotation.</text>
</comment>
<evidence type="ECO:0000259" key="9">
    <source>
        <dbReference type="Pfam" id="PF21082"/>
    </source>
</evidence>
<keyword evidence="3" id="KW-1003">Cell membrane</keyword>
<comment type="subunit">
    <text evidence="7">Homoheptamer.</text>
</comment>
<dbReference type="InterPro" id="IPR011066">
    <property type="entry name" value="MscS_channel_C_sf"/>
</dbReference>
<dbReference type="AlphaFoldDB" id="A0A4R0YWP3"/>
<keyword evidence="7" id="KW-0407">Ion channel</keyword>
<proteinExistence type="inferred from homology"/>
<evidence type="ECO:0000256" key="7">
    <source>
        <dbReference type="RuleBase" id="RU369025"/>
    </source>
</evidence>
<evidence type="ECO:0000313" key="10">
    <source>
        <dbReference type="EMBL" id="TCI12981.1"/>
    </source>
</evidence>
<dbReference type="InterPro" id="IPR023408">
    <property type="entry name" value="MscS_beta-dom_sf"/>
</dbReference>
<evidence type="ECO:0000259" key="8">
    <source>
        <dbReference type="Pfam" id="PF00924"/>
    </source>
</evidence>
<keyword evidence="7" id="KW-0813">Transport</keyword>
<evidence type="ECO:0000256" key="3">
    <source>
        <dbReference type="ARBA" id="ARBA00022475"/>
    </source>
</evidence>
<dbReference type="Proteomes" id="UP000291822">
    <property type="component" value="Unassembled WGS sequence"/>
</dbReference>
<gene>
    <name evidence="10" type="ORF">EZM97_06625</name>
</gene>
<dbReference type="PANTHER" id="PTHR30221:SF18">
    <property type="entry name" value="SLL0590 PROTEIN"/>
    <property type="match status" value="1"/>
</dbReference>
<evidence type="ECO:0000256" key="1">
    <source>
        <dbReference type="ARBA" id="ARBA00004651"/>
    </source>
</evidence>
<dbReference type="GO" id="GO:0005886">
    <property type="term" value="C:plasma membrane"/>
    <property type="evidence" value="ECO:0007669"/>
    <property type="project" value="UniProtKB-SubCell"/>
</dbReference>
<dbReference type="InterPro" id="IPR045275">
    <property type="entry name" value="MscS_archaea/bacteria_type"/>
</dbReference>
<dbReference type="Pfam" id="PF21082">
    <property type="entry name" value="MS_channel_3rd"/>
    <property type="match status" value="1"/>
</dbReference>
<reference evidence="10 11" key="1">
    <citation type="submission" date="2019-02" db="EMBL/GenBank/DDBJ databases">
        <title>Dyella amyloliquefaciens sp. nov., isolated from forest soil.</title>
        <authorList>
            <person name="Gao Z.-H."/>
            <person name="Qiu L.-H."/>
        </authorList>
    </citation>
    <scope>NUCLEOTIDE SEQUENCE [LARGE SCALE GENOMIC DNA]</scope>
    <source>
        <strain evidence="10 11">KACC 12747</strain>
    </source>
</reference>
<dbReference type="Gene3D" id="2.30.30.60">
    <property type="match status" value="1"/>
</dbReference>
<dbReference type="InterPro" id="IPR049278">
    <property type="entry name" value="MS_channel_C"/>
</dbReference>
<evidence type="ECO:0000256" key="5">
    <source>
        <dbReference type="ARBA" id="ARBA00022989"/>
    </source>
</evidence>
<dbReference type="InterPro" id="IPR010920">
    <property type="entry name" value="LSM_dom_sf"/>
</dbReference>
<dbReference type="SUPFAM" id="SSF82689">
    <property type="entry name" value="Mechanosensitive channel protein MscS (YggB), C-terminal domain"/>
    <property type="match status" value="1"/>
</dbReference>
<dbReference type="EMBL" id="SJTG01000001">
    <property type="protein sequence ID" value="TCI12981.1"/>
    <property type="molecule type" value="Genomic_DNA"/>
</dbReference>
<name>A0A4R0YWP3_9GAMM</name>
<keyword evidence="7" id="KW-0406">Ion transport</keyword>
<dbReference type="Gene3D" id="3.30.70.100">
    <property type="match status" value="1"/>
</dbReference>
<evidence type="ECO:0000256" key="4">
    <source>
        <dbReference type="ARBA" id="ARBA00022692"/>
    </source>
</evidence>
<feature type="domain" description="Mechanosensitive ion channel MscS" evidence="8">
    <location>
        <begin position="48"/>
        <end position="114"/>
    </location>
</feature>
<accession>A0A4R0YWP3</accession>
<dbReference type="Pfam" id="PF00924">
    <property type="entry name" value="MS_channel_2nd"/>
    <property type="match status" value="1"/>
</dbReference>
<dbReference type="SUPFAM" id="SSF50182">
    <property type="entry name" value="Sm-like ribonucleoproteins"/>
    <property type="match status" value="1"/>
</dbReference>
<keyword evidence="7" id="KW-0997">Cell inner membrane</keyword>
<feature type="domain" description="Mechanosensitive ion channel MscS C-terminal" evidence="9">
    <location>
        <begin position="124"/>
        <end position="206"/>
    </location>
</feature>
<keyword evidence="4 7" id="KW-0812">Transmembrane</keyword>
<comment type="similarity">
    <text evidence="2 7">Belongs to the MscS (TC 1.A.23) family.</text>
</comment>
<sequence>MPLGIVVAIVWLFALALAYPYLPGAQTDAFKGLSVLVGLMVSLGASSIVGQAAGSFTILYSRTMRVGEVIKSGDNEGVVLQIGLFATRIRTLTGVEISIPNTVILSNQLSNFSRNPEGQGMWLTTTVTIGYDAPWRQVHKMLIGAAMKTKGVEKTPAPFVLQTALSDFYVEYLLHARILDNGLRLDILSEMHAHIQDAFNEAGVQIMSPHYERDPAEPKVVAPEHWEG</sequence>
<evidence type="ECO:0000256" key="6">
    <source>
        <dbReference type="ARBA" id="ARBA00023136"/>
    </source>
</evidence>
<comment type="caution">
    <text evidence="10">The sequence shown here is derived from an EMBL/GenBank/DDBJ whole genome shotgun (WGS) entry which is preliminary data.</text>
</comment>